<dbReference type="NCBIfam" id="TIGR02778">
    <property type="entry name" value="ligD_pol"/>
    <property type="match status" value="1"/>
</dbReference>
<dbReference type="AlphaFoldDB" id="A0A346Y4Y1"/>
<dbReference type="KEGG" id="euz:DVS28_a4871"/>
<feature type="domain" description="DNA ligase D polymerase" evidence="1">
    <location>
        <begin position="19"/>
        <end position="261"/>
    </location>
</feature>
<dbReference type="InterPro" id="IPR052171">
    <property type="entry name" value="NHEJ_LigD"/>
</dbReference>
<accession>A0A346Y4Y1</accession>
<dbReference type="GO" id="GO:0016874">
    <property type="term" value="F:ligase activity"/>
    <property type="evidence" value="ECO:0007669"/>
    <property type="project" value="UniProtKB-KW"/>
</dbReference>
<dbReference type="RefSeq" id="WP_114593698.1">
    <property type="nucleotide sequence ID" value="NZ_CP031165.1"/>
</dbReference>
<dbReference type="PANTHER" id="PTHR42705:SF2">
    <property type="entry name" value="BIFUNCTIONAL NON-HOMOLOGOUS END JOINING PROTEIN LIGD"/>
    <property type="match status" value="1"/>
</dbReference>
<evidence type="ECO:0000313" key="3">
    <source>
        <dbReference type="Proteomes" id="UP000264006"/>
    </source>
</evidence>
<dbReference type="CDD" id="cd04861">
    <property type="entry name" value="LigD_Pol_like"/>
    <property type="match status" value="1"/>
</dbReference>
<evidence type="ECO:0000259" key="1">
    <source>
        <dbReference type="Pfam" id="PF21686"/>
    </source>
</evidence>
<dbReference type="Pfam" id="PF21686">
    <property type="entry name" value="LigD_Prim-Pol"/>
    <property type="match status" value="1"/>
</dbReference>
<dbReference type="PANTHER" id="PTHR42705">
    <property type="entry name" value="BIFUNCTIONAL NON-HOMOLOGOUS END JOINING PROTEIN LIGD"/>
    <property type="match status" value="1"/>
</dbReference>
<dbReference type="EMBL" id="CP031165">
    <property type="protein sequence ID" value="AXV09528.1"/>
    <property type="molecule type" value="Genomic_DNA"/>
</dbReference>
<protein>
    <submittedName>
        <fullName evidence="2">ATP-dependent DNA ligase clustered with Ku protein, LigD</fullName>
    </submittedName>
</protein>
<dbReference type="Gene3D" id="3.90.920.10">
    <property type="entry name" value="DNA primase, PRIM domain"/>
    <property type="match status" value="1"/>
</dbReference>
<dbReference type="OrthoDB" id="4296267at2"/>
<organism evidence="2 3">
    <name type="scientific">Euzebya pacifica</name>
    <dbReference type="NCBI Taxonomy" id="1608957"/>
    <lineage>
        <taxon>Bacteria</taxon>
        <taxon>Bacillati</taxon>
        <taxon>Actinomycetota</taxon>
        <taxon>Nitriliruptoria</taxon>
        <taxon>Euzebyales</taxon>
    </lineage>
</organism>
<keyword evidence="2" id="KW-0436">Ligase</keyword>
<name>A0A346Y4Y1_9ACTN</name>
<dbReference type="InterPro" id="IPR014145">
    <property type="entry name" value="LigD_pol_dom"/>
</dbReference>
<dbReference type="Proteomes" id="UP000264006">
    <property type="component" value="Chromosome"/>
</dbReference>
<keyword evidence="3" id="KW-1185">Reference proteome</keyword>
<evidence type="ECO:0000313" key="2">
    <source>
        <dbReference type="EMBL" id="AXV09528.1"/>
    </source>
</evidence>
<gene>
    <name evidence="2" type="ORF">DVS28_a4871</name>
</gene>
<proteinExistence type="predicted"/>
<reference evidence="2 3" key="1">
    <citation type="submission" date="2018-09" db="EMBL/GenBank/DDBJ databases">
        <title>Complete genome sequence of Euzebya sp. DY32-46 isolated from seawater of Pacific Ocean.</title>
        <authorList>
            <person name="Xu L."/>
            <person name="Wu Y.-H."/>
            <person name="Xu X.-W."/>
        </authorList>
    </citation>
    <scope>NUCLEOTIDE SEQUENCE [LARGE SCALE GENOMIC DNA]</scope>
    <source>
        <strain evidence="2 3">DY32-46</strain>
    </source>
</reference>
<sequence length="313" mass="34952">MTVRLSSPDKVLWPDVGLTKADLFAWVTDAAPRLLPQVVDRPLSLKRFPKGVRGKGFFQKDLPDHAPDSIRRWRVWAESADREVAYALVDDVEGLQWLAQQNTIELHPALLRVDRPDRADQLVFDIDPGPMAVSPGRVALWVKEVLDELELVARVKTSGGKGVHVIVPIERRYGPELLRPLTLAIARMVADRHPDELTVEMRKADREGRTLIDWSRGGGSTLIAAWSPRARAEATVAMPLSWDQVDADLDPTRWTMRNALDLDDPWADDGVSPQRLEHARDAVRDAGFDLVDASPRDRTANALSRGGLARDRG</sequence>